<keyword evidence="1" id="KW-0732">Signal</keyword>
<proteinExistence type="predicted"/>
<evidence type="ECO:0000313" key="3">
    <source>
        <dbReference type="Proteomes" id="UP001472866"/>
    </source>
</evidence>
<evidence type="ECO:0000313" key="2">
    <source>
        <dbReference type="EMBL" id="WZN58639.1"/>
    </source>
</evidence>
<gene>
    <name evidence="2" type="ORF">HKI87_01g01630</name>
</gene>
<sequence>MRAGVLFAAAVVLASWFAGDVLVSLTSIPPEKVGPLFGNRRAPEVSYDDLVGLELHAKSWGGRVWNNLQFRRNGFYDLNSHYFMNFKIIEESALLDPSSVSLTAGIFSMTLDTFAQTEAEFVKSVNVTAHARAVMRDGGLPLRVGDKGDVFSTLVYRTPGEALFARIVIGLVVRPKFIARAGNFVSFGYEIEVARPPDEAERLARLQEAEPIV</sequence>
<dbReference type="EMBL" id="CP151501">
    <property type="protein sequence ID" value="WZN58639.1"/>
    <property type="molecule type" value="Genomic_DNA"/>
</dbReference>
<reference evidence="2 3" key="1">
    <citation type="submission" date="2024-03" db="EMBL/GenBank/DDBJ databases">
        <title>Complete genome sequence of the green alga Chloropicon roscoffensis RCC1871.</title>
        <authorList>
            <person name="Lemieux C."/>
            <person name="Pombert J.-F."/>
            <person name="Otis C."/>
            <person name="Turmel M."/>
        </authorList>
    </citation>
    <scope>NUCLEOTIDE SEQUENCE [LARGE SCALE GENOMIC DNA]</scope>
    <source>
        <strain evidence="2 3">RCC1871</strain>
    </source>
</reference>
<organism evidence="2 3">
    <name type="scientific">Chloropicon roscoffensis</name>
    <dbReference type="NCBI Taxonomy" id="1461544"/>
    <lineage>
        <taxon>Eukaryota</taxon>
        <taxon>Viridiplantae</taxon>
        <taxon>Chlorophyta</taxon>
        <taxon>Chloropicophyceae</taxon>
        <taxon>Chloropicales</taxon>
        <taxon>Chloropicaceae</taxon>
        <taxon>Chloropicon</taxon>
    </lineage>
</organism>
<protein>
    <submittedName>
        <fullName evidence="2">Uncharacterized protein</fullName>
    </submittedName>
</protein>
<evidence type="ECO:0000256" key="1">
    <source>
        <dbReference type="SAM" id="SignalP"/>
    </source>
</evidence>
<keyword evidence="3" id="KW-1185">Reference proteome</keyword>
<dbReference type="AlphaFoldDB" id="A0AAX4NYK4"/>
<name>A0AAX4NYK4_9CHLO</name>
<feature type="chain" id="PRO_5043421859" evidence="1">
    <location>
        <begin position="24"/>
        <end position="213"/>
    </location>
</feature>
<accession>A0AAX4NYK4</accession>
<feature type="signal peptide" evidence="1">
    <location>
        <begin position="1"/>
        <end position="23"/>
    </location>
</feature>
<dbReference type="Proteomes" id="UP001472866">
    <property type="component" value="Chromosome 01"/>
</dbReference>